<dbReference type="GO" id="GO:0016787">
    <property type="term" value="F:hydrolase activity"/>
    <property type="evidence" value="ECO:0007669"/>
    <property type="project" value="UniProtKB-KW"/>
</dbReference>
<dbReference type="PANTHER" id="PTHR11203">
    <property type="entry name" value="CLEAVAGE AND POLYADENYLATION SPECIFICITY FACTOR FAMILY MEMBER"/>
    <property type="match status" value="1"/>
</dbReference>
<evidence type="ECO:0000313" key="3">
    <source>
        <dbReference type="EMBL" id="HII74344.1"/>
    </source>
</evidence>
<dbReference type="PANTHER" id="PTHR11203:SF51">
    <property type="entry name" value="CLEAVAGE AND POLYADENYLATION SPECIFICITY FACTOR"/>
    <property type="match status" value="1"/>
</dbReference>
<dbReference type="Proteomes" id="UP000646844">
    <property type="component" value="Unassembled WGS sequence"/>
</dbReference>
<dbReference type="InterPro" id="IPR036866">
    <property type="entry name" value="RibonucZ/Hydroxyglut_hydro"/>
</dbReference>
<reference evidence="3" key="1">
    <citation type="journal article" date="2020" name="bioRxiv">
        <title>A rank-normalized archaeal taxonomy based on genome phylogeny resolves widespread incomplete and uneven classifications.</title>
        <authorList>
            <person name="Rinke C."/>
            <person name="Chuvochina M."/>
            <person name="Mussig A.J."/>
            <person name="Chaumeil P.-A."/>
            <person name="Waite D.W."/>
            <person name="Whitman W.B."/>
            <person name="Parks D.H."/>
            <person name="Hugenholtz P."/>
        </authorList>
    </citation>
    <scope>NUCLEOTIDE SEQUENCE</scope>
    <source>
        <strain evidence="3">UBA8838</strain>
    </source>
</reference>
<dbReference type="InterPro" id="IPR050698">
    <property type="entry name" value="MBL"/>
</dbReference>
<dbReference type="RefSeq" id="WP_010978164.1">
    <property type="nucleotide sequence ID" value="NZ_BAABQO010000002.1"/>
</dbReference>
<protein>
    <submittedName>
        <fullName evidence="3">MBL fold metallo-hydrolase</fullName>
    </submittedName>
</protein>
<dbReference type="EMBL" id="DUJO01000037">
    <property type="protein sequence ID" value="HII74344.1"/>
    <property type="molecule type" value="Genomic_DNA"/>
</dbReference>
<dbReference type="GeneID" id="1458112"/>
<proteinExistence type="predicted"/>
<dbReference type="Gene3D" id="3.60.15.10">
    <property type="entry name" value="Ribonuclease Z/Hydroxyacylglutathione hydrolase-like"/>
    <property type="match status" value="1"/>
</dbReference>
<comment type="caution">
    <text evidence="3">The sequence shown here is derived from an EMBL/GenBank/DDBJ whole genome shotgun (WGS) entry which is preliminary data.</text>
</comment>
<organism evidence="3 4">
    <name type="scientific">Sulfurisphaera tokodaii</name>
    <dbReference type="NCBI Taxonomy" id="111955"/>
    <lineage>
        <taxon>Archaea</taxon>
        <taxon>Thermoproteota</taxon>
        <taxon>Thermoprotei</taxon>
        <taxon>Sulfolobales</taxon>
        <taxon>Sulfolobaceae</taxon>
        <taxon>Sulfurisphaera</taxon>
    </lineage>
</organism>
<name>A0A832WTI8_9CREN</name>
<comment type="cofactor">
    <cofactor evidence="1">
        <name>Zn(2+)</name>
        <dbReference type="ChEBI" id="CHEBI:29105"/>
    </cofactor>
</comment>
<evidence type="ECO:0000313" key="4">
    <source>
        <dbReference type="Proteomes" id="UP000646844"/>
    </source>
</evidence>
<keyword evidence="3" id="KW-0378">Hydrolase</keyword>
<dbReference type="SUPFAM" id="SSF56281">
    <property type="entry name" value="Metallo-hydrolase/oxidoreductase"/>
    <property type="match status" value="1"/>
</dbReference>
<dbReference type="OMA" id="VLSGWEF"/>
<dbReference type="GO" id="GO:0004521">
    <property type="term" value="F:RNA endonuclease activity"/>
    <property type="evidence" value="ECO:0007669"/>
    <property type="project" value="TreeGrafter"/>
</dbReference>
<evidence type="ECO:0000256" key="2">
    <source>
        <dbReference type="ARBA" id="ARBA00022722"/>
    </source>
</evidence>
<evidence type="ECO:0000256" key="1">
    <source>
        <dbReference type="ARBA" id="ARBA00001947"/>
    </source>
</evidence>
<sequence length="328" mass="37299">MFDILDNGAILLGNNFTIDGHYRRLFRVITHFHSDHLLELDKSIKECSSIIATPITLDAASVLGYTIPKHKRIDLDYGITLDVLDEKIKLEKADHIMGASQVVVKSDNVELAYTGDFKNPGKGTPILNPDVLIIDATYGSPAHKRPYKHEAEILFSDYIRDALIQGPVRIFGYYGKLQEAMKILRQYDVDAPFIVAGKVKDLTNVAIKHGIKINDVFDEKSKEGKEIMKDGWYISFKHATEFKNRDNAATNFLLDGWIIKDFIRRVDQKSFIIGLSSHADFQDTIYYIENTTSDIIVVDGSRSKYAKDLVEYARKNIPKKDFIILPRL</sequence>
<dbReference type="AlphaFoldDB" id="A0A832WTI8"/>
<keyword evidence="2" id="KW-0540">Nuclease</keyword>
<gene>
    <name evidence="3" type="ORF">HA332_08240</name>
</gene>
<accession>A0A832WTI8</accession>